<accession>A0A1H4EIU2</accession>
<organism evidence="1 2">
    <name type="scientific">Thalassobacillus cyri</name>
    <dbReference type="NCBI Taxonomy" id="571932"/>
    <lineage>
        <taxon>Bacteria</taxon>
        <taxon>Bacillati</taxon>
        <taxon>Bacillota</taxon>
        <taxon>Bacilli</taxon>
        <taxon>Bacillales</taxon>
        <taxon>Bacillaceae</taxon>
        <taxon>Thalassobacillus</taxon>
    </lineage>
</organism>
<dbReference type="AlphaFoldDB" id="A0A1H4EIU2"/>
<dbReference type="Pfam" id="PF08892">
    <property type="entry name" value="YqcI_YcgG"/>
    <property type="match status" value="1"/>
</dbReference>
<sequence>MELLNRKSIKERYTTHDWQYRAYESFESKMSDKEKRFPCIPATQGFALDQFLYGFCNRFETTPTAKQLVTLLQAYTARYETLGDYTSLIIFIDDQQQNLNVLDYEKLFWSLLQEVVKINKHTWPAHIPIDPLDHTWEFHFNGVGYFVFCATPAHKNRQSRHFPHLMLAITPRIILEKFHDHSPAALIKEKIRKRLCNYDLISPHPELKWYGQTDNLEAKQYFLRDDQTSFSGCPFADSFKKS</sequence>
<dbReference type="Proteomes" id="UP000198584">
    <property type="component" value="Unassembled WGS sequence"/>
</dbReference>
<reference evidence="1 2" key="1">
    <citation type="submission" date="2016-10" db="EMBL/GenBank/DDBJ databases">
        <authorList>
            <person name="de Groot N.N."/>
        </authorList>
    </citation>
    <scope>NUCLEOTIDE SEQUENCE [LARGE SCALE GENOMIC DNA]</scope>
    <source>
        <strain evidence="1 2">CCM7597</strain>
    </source>
</reference>
<protein>
    <recommendedName>
        <fullName evidence="3">YqcI/YcgG family protein</fullName>
    </recommendedName>
</protein>
<keyword evidence="2" id="KW-1185">Reference proteome</keyword>
<dbReference type="OrthoDB" id="112290at2"/>
<evidence type="ECO:0008006" key="3">
    <source>
        <dbReference type="Google" id="ProtNLM"/>
    </source>
</evidence>
<proteinExistence type="predicted"/>
<dbReference type="STRING" id="571932.SAMN05421743_10995"/>
<evidence type="ECO:0000313" key="2">
    <source>
        <dbReference type="Proteomes" id="UP000198584"/>
    </source>
</evidence>
<evidence type="ECO:0000313" key="1">
    <source>
        <dbReference type="EMBL" id="SEA84955.1"/>
    </source>
</evidence>
<name>A0A1H4EIU2_9BACI</name>
<dbReference type="PANTHER" id="PTHR40045">
    <property type="entry name" value="YCGG FAMILY PROTEIN"/>
    <property type="match status" value="1"/>
</dbReference>
<dbReference type="EMBL" id="FNQR01000009">
    <property type="protein sequence ID" value="SEA84955.1"/>
    <property type="molecule type" value="Genomic_DNA"/>
</dbReference>
<dbReference type="InterPro" id="IPR014988">
    <property type="entry name" value="Uncharacterised_YqcI/YcgG"/>
</dbReference>
<gene>
    <name evidence="1" type="ORF">SAMN05421743_10995</name>
</gene>
<dbReference type="PANTHER" id="PTHR40045:SF1">
    <property type="entry name" value="YQCI_YCGG FAMILY PROTEIN"/>
    <property type="match status" value="1"/>
</dbReference>
<dbReference type="RefSeq" id="WP_093045223.1">
    <property type="nucleotide sequence ID" value="NZ_FNQR01000009.1"/>
</dbReference>